<reference evidence="2 3" key="1">
    <citation type="submission" date="2018-09" db="EMBL/GenBank/DDBJ databases">
        <title>Genomic investigation of the strawberry pathogen Phytophthora fragariae indicates pathogenicity is determined by transcriptional variation in three key races.</title>
        <authorList>
            <person name="Adams T.M."/>
            <person name="Armitage A.D."/>
            <person name="Sobczyk M.K."/>
            <person name="Bates H.J."/>
            <person name="Dunwell J.M."/>
            <person name="Nellist C.F."/>
            <person name="Harrison R.J."/>
        </authorList>
    </citation>
    <scope>NUCLEOTIDE SEQUENCE [LARGE SCALE GENOMIC DNA]</scope>
    <source>
        <strain evidence="2 3">BC-23</strain>
    </source>
</reference>
<name>A0A6G0NKH4_9STRA</name>
<organism evidence="2 3">
    <name type="scientific">Phytophthora fragariae</name>
    <dbReference type="NCBI Taxonomy" id="53985"/>
    <lineage>
        <taxon>Eukaryota</taxon>
        <taxon>Sar</taxon>
        <taxon>Stramenopiles</taxon>
        <taxon>Oomycota</taxon>
        <taxon>Peronosporomycetes</taxon>
        <taxon>Peronosporales</taxon>
        <taxon>Peronosporaceae</taxon>
        <taxon>Phytophthora</taxon>
    </lineage>
</organism>
<sequence length="475" mass="53839">MAFLEGLDDARVLEAALGFVDDYVLDLSAASNAPTAVESMVQVEPPAPHNASSRSVSNGAPSFSIDCTETVRMVPFQNTQKLRINAKFADFERSLLPSRGELKTPRHKKTNPNRARDEAQFEVVYLREKVTELETKLRLLHLQVVPIVHAADTPPAQVSSLAQIPRVWEEVARRQRRHREQAEHENARLKVILERKQKMLVGLCEILQRRLIHQNVEHFRMTGLQAPEQQSVRVLDYHGDIRDFQDLFRRLEAAYDEQGRVFTVNGLSGVQFPTDIVQVREVSDNQIEVCASKLLPFCLHDVGEAAWDHFKGVEKHLGNGGLYGKSMKNLDQPFTIIEDFTKEVFSKNLRADVQAKQIVRRYMDADRDMILFVSSMTPTEIKHKAVSGLVYHGQEYALTKLLPDAAVAGQELSLLQLCTRVSIECEPGVKFDARSLRSVARFWIGNIAGNLRCYQERIENALVDQAVRRQTAITH</sequence>
<evidence type="ECO:0008006" key="4">
    <source>
        <dbReference type="Google" id="ProtNLM"/>
    </source>
</evidence>
<dbReference type="PANTHER" id="PTHR35796">
    <property type="entry name" value="HYPOTHETICAL CYTOSOLIC PROTEIN"/>
    <property type="match status" value="1"/>
</dbReference>
<dbReference type="PANTHER" id="PTHR35796:SF3">
    <property type="entry name" value="BHLH DOMAIN-CONTAINING PROTEIN"/>
    <property type="match status" value="1"/>
</dbReference>
<dbReference type="EMBL" id="QXGC01001067">
    <property type="protein sequence ID" value="KAE9212222.1"/>
    <property type="molecule type" value="Genomic_DNA"/>
</dbReference>
<evidence type="ECO:0000313" key="3">
    <source>
        <dbReference type="Proteomes" id="UP000476176"/>
    </source>
</evidence>
<evidence type="ECO:0000256" key="1">
    <source>
        <dbReference type="SAM" id="MobiDB-lite"/>
    </source>
</evidence>
<feature type="region of interest" description="Disordered" evidence="1">
    <location>
        <begin position="40"/>
        <end position="59"/>
    </location>
</feature>
<protein>
    <recommendedName>
        <fullName evidence="4">M96 mating-specific protein family</fullName>
    </recommendedName>
</protein>
<accession>A0A6G0NKH4</accession>
<gene>
    <name evidence="2" type="ORF">PF004_g15691</name>
</gene>
<feature type="compositionally biased region" description="Polar residues" evidence="1">
    <location>
        <begin position="50"/>
        <end position="59"/>
    </location>
</feature>
<proteinExistence type="predicted"/>
<evidence type="ECO:0000313" key="2">
    <source>
        <dbReference type="EMBL" id="KAE9212222.1"/>
    </source>
</evidence>
<comment type="caution">
    <text evidence="2">The sequence shown here is derived from an EMBL/GenBank/DDBJ whole genome shotgun (WGS) entry which is preliminary data.</text>
</comment>
<dbReference type="Proteomes" id="UP000476176">
    <property type="component" value="Unassembled WGS sequence"/>
</dbReference>
<dbReference type="AlphaFoldDB" id="A0A6G0NKH4"/>